<name>B2D269_ORNCO</name>
<protein>
    <submittedName>
        <fullName evidence="2">Hypothetical secreted protein</fullName>
    </submittedName>
</protein>
<keyword evidence="1" id="KW-0732">Signal</keyword>
<feature type="signal peptide" evidence="1">
    <location>
        <begin position="1"/>
        <end position="18"/>
    </location>
</feature>
<evidence type="ECO:0000313" key="2">
    <source>
        <dbReference type="EMBL" id="ACB70310.1"/>
    </source>
</evidence>
<sequence length="106" mass="12104">MATWLPVFLLIALAAVEAYDHPWNGGKQPSCDLPRTEDLCGPSAGEYWPDLFIYQQHRRGCEKRKVCPGLLSFAFRNPGECQRAHKHCSKWASCVKKLELEEEERG</sequence>
<dbReference type="AlphaFoldDB" id="B2D269"/>
<feature type="chain" id="PRO_5002775378" evidence="1">
    <location>
        <begin position="19"/>
        <end position="106"/>
    </location>
</feature>
<proteinExistence type="evidence at transcript level"/>
<evidence type="ECO:0000256" key="1">
    <source>
        <dbReference type="SAM" id="SignalP"/>
    </source>
</evidence>
<reference evidence="2" key="2">
    <citation type="submission" date="2008-03" db="EMBL/GenBank/DDBJ databases">
        <authorList>
            <person name="Li K.S."/>
            <person name="Guan Y."/>
            <person name="Wang J."/>
            <person name="Smith G.J.D."/>
            <person name="Xu K.M."/>
            <person name="Duan L."/>
            <person name="Rahardjo A.P."/>
            <person name="Puthavathana P."/>
            <person name="Buranathai C."/>
            <person name="Nguyen T.D."/>
            <person name="Estoepangestie A.T.S."/>
            <person name="Chaisingh A."/>
            <person name="Auewarakul P."/>
            <person name="Long H.T."/>
            <person name="Hanh N.T.H."/>
            <person name="Lim W."/>
            <person name="Webby R.J."/>
            <person name="Poon L.L.M."/>
            <person name="Chen H."/>
            <person name="Shortridge K.F."/>
            <person name="Yuen K.Y."/>
            <person name="Webster R.G."/>
            <person name="Peiris J.S.M."/>
        </authorList>
    </citation>
    <scope>NUCLEOTIDE SEQUENCE</scope>
    <source>
        <tissue evidence="2">Salivary glands</tissue>
    </source>
</reference>
<dbReference type="EMBL" id="EU574803">
    <property type="protein sequence ID" value="ACB70310.1"/>
    <property type="molecule type" value="mRNA"/>
</dbReference>
<accession>B2D269</accession>
<organism evidence="2">
    <name type="scientific">Ornithodoros coriaceus</name>
    <name type="common">Soft tick</name>
    <name type="synonym">Argasid tick</name>
    <dbReference type="NCBI Taxonomy" id="92741"/>
    <lineage>
        <taxon>Eukaryota</taxon>
        <taxon>Metazoa</taxon>
        <taxon>Ecdysozoa</taxon>
        <taxon>Arthropoda</taxon>
        <taxon>Chelicerata</taxon>
        <taxon>Arachnida</taxon>
        <taxon>Acari</taxon>
        <taxon>Parasitiformes</taxon>
        <taxon>Ixodida</taxon>
        <taxon>Ixodoidea</taxon>
        <taxon>Argasidae</taxon>
        <taxon>Ornithodorinae</taxon>
        <taxon>Ornithodoros</taxon>
    </lineage>
</organism>
<reference evidence="2" key="1">
    <citation type="journal article" date="2008" name="J. Proteomics">
        <title>An insight into the salivary transcriptome and proteome of the soft tick and vector of epizootic bovine abortion, Ornithodoros coriaceus.</title>
        <authorList>
            <person name="Francischetti I.M."/>
            <person name="Meng Z."/>
            <person name="Mans B.J."/>
            <person name="Gudderra N."/>
            <person name="Hall M."/>
            <person name="Veenstra T.D."/>
            <person name="Pham V.M."/>
            <person name="Kotsyfakis M."/>
            <person name="Ribeiro J.M."/>
        </authorList>
    </citation>
    <scope>NUCLEOTIDE SEQUENCE</scope>
    <source>
        <tissue evidence="2">Salivary glands</tissue>
    </source>
</reference>